<proteinExistence type="predicted"/>
<gene>
    <name evidence="2" type="ORF">UFOPK3564_03588</name>
</gene>
<evidence type="ECO:0000256" key="1">
    <source>
        <dbReference type="SAM" id="MobiDB-lite"/>
    </source>
</evidence>
<sequence length="83" mass="8399">MFAIDESTSSDCAREMRGTASIDSAVIGRPARSSTIAWSSRGESRAISVAPDFRPSSCAGTGALTPKTMSASSGSPMVAPAST</sequence>
<feature type="compositionally biased region" description="Polar residues" evidence="1">
    <location>
        <begin position="67"/>
        <end position="83"/>
    </location>
</feature>
<protein>
    <submittedName>
        <fullName evidence="2">Unannotated protein</fullName>
    </submittedName>
</protein>
<reference evidence="2" key="1">
    <citation type="submission" date="2020-05" db="EMBL/GenBank/DDBJ databases">
        <authorList>
            <person name="Chiriac C."/>
            <person name="Salcher M."/>
            <person name="Ghai R."/>
            <person name="Kavagutti S V."/>
        </authorList>
    </citation>
    <scope>NUCLEOTIDE SEQUENCE</scope>
</reference>
<accession>A0A6J7K9Q2</accession>
<dbReference type="AlphaFoldDB" id="A0A6J7K9Q2"/>
<feature type="compositionally biased region" description="Polar residues" evidence="1">
    <location>
        <begin position="1"/>
        <end position="11"/>
    </location>
</feature>
<feature type="region of interest" description="Disordered" evidence="1">
    <location>
        <begin position="58"/>
        <end position="83"/>
    </location>
</feature>
<dbReference type="EMBL" id="CAFBMK010000363">
    <property type="protein sequence ID" value="CAB4952798.1"/>
    <property type="molecule type" value="Genomic_DNA"/>
</dbReference>
<evidence type="ECO:0000313" key="2">
    <source>
        <dbReference type="EMBL" id="CAB4952798.1"/>
    </source>
</evidence>
<feature type="region of interest" description="Disordered" evidence="1">
    <location>
        <begin position="1"/>
        <end position="21"/>
    </location>
</feature>
<name>A0A6J7K9Q2_9ZZZZ</name>
<organism evidence="2">
    <name type="scientific">freshwater metagenome</name>
    <dbReference type="NCBI Taxonomy" id="449393"/>
    <lineage>
        <taxon>unclassified sequences</taxon>
        <taxon>metagenomes</taxon>
        <taxon>ecological metagenomes</taxon>
    </lineage>
</organism>